<gene>
    <name evidence="13 14 15 16 17" type="primary">LOC109708130</name>
</gene>
<dbReference type="FunFam" id="3.40.630.30:FF:000041">
    <property type="entry name" value="Histone acetyltransferase MCC1 isoform A"/>
    <property type="match status" value="1"/>
</dbReference>
<evidence type="ECO:0000313" key="12">
    <source>
        <dbReference type="Proteomes" id="UP000515123"/>
    </source>
</evidence>
<dbReference type="GO" id="GO:0007059">
    <property type="term" value="P:chromosome segregation"/>
    <property type="evidence" value="ECO:0007669"/>
    <property type="project" value="UniProtKB-KW"/>
</dbReference>
<feature type="domain" description="N-acetyltransferase" evidence="11">
    <location>
        <begin position="12"/>
        <end position="188"/>
    </location>
</feature>
<dbReference type="InterPro" id="IPR016181">
    <property type="entry name" value="Acyl_CoA_acyltransferase"/>
</dbReference>
<evidence type="ECO:0000256" key="9">
    <source>
        <dbReference type="ARBA" id="ARBA00048017"/>
    </source>
</evidence>
<dbReference type="OrthoDB" id="47374at2759"/>
<keyword evidence="12" id="KW-1185">Reference proteome</keyword>
<protein>
    <recommendedName>
        <fullName evidence="8">N-alpha-acetyltransferase 60</fullName>
        <ecNumber evidence="7">2.3.1.259</ecNumber>
        <ecNumber evidence="1">2.3.1.48</ecNumber>
    </recommendedName>
</protein>
<dbReference type="RefSeq" id="XP_020085333.1">
    <property type="nucleotide sequence ID" value="XM_020229744.1"/>
</dbReference>
<dbReference type="InterPro" id="IPR045141">
    <property type="entry name" value="NAA60-like"/>
</dbReference>
<proteinExistence type="inferred from homology"/>
<evidence type="ECO:0000256" key="6">
    <source>
        <dbReference type="ARBA" id="ARBA00025774"/>
    </source>
</evidence>
<dbReference type="Gene3D" id="3.40.630.30">
    <property type="match status" value="1"/>
</dbReference>
<evidence type="ECO:0000256" key="3">
    <source>
        <dbReference type="ARBA" id="ARBA00022829"/>
    </source>
</evidence>
<evidence type="ECO:0000256" key="7">
    <source>
        <dbReference type="ARBA" id="ARBA00026111"/>
    </source>
</evidence>
<accession>A0A6P5EW15</accession>
<evidence type="ECO:0000256" key="5">
    <source>
        <dbReference type="ARBA" id="ARBA00023315"/>
    </source>
</evidence>
<dbReference type="EC" id="2.3.1.259" evidence="7"/>
<comment type="catalytic activity">
    <reaction evidence="10">
        <text>N-terminal L-methionyl-[transmembrane protein] + acetyl-CoA = N-terminal N(alpha)-acetyl-L-methionyl-[transmembrane protein] + CoA + H(+)</text>
        <dbReference type="Rhea" id="RHEA:50604"/>
        <dbReference type="Rhea" id="RHEA-COMP:12745"/>
        <dbReference type="Rhea" id="RHEA-COMP:12746"/>
        <dbReference type="ChEBI" id="CHEBI:15378"/>
        <dbReference type="ChEBI" id="CHEBI:57287"/>
        <dbReference type="ChEBI" id="CHEBI:57288"/>
        <dbReference type="ChEBI" id="CHEBI:64731"/>
        <dbReference type="ChEBI" id="CHEBI:133414"/>
        <dbReference type="EC" id="2.3.1.259"/>
    </reaction>
</comment>
<keyword evidence="3" id="KW-0159">Chromosome partition</keyword>
<dbReference type="Pfam" id="PF00583">
    <property type="entry name" value="Acetyltransf_1"/>
    <property type="match status" value="1"/>
</dbReference>
<dbReference type="PROSITE" id="PS51186">
    <property type="entry name" value="GNAT"/>
    <property type="match status" value="1"/>
</dbReference>
<evidence type="ECO:0000256" key="8">
    <source>
        <dbReference type="ARBA" id="ARBA00026144"/>
    </source>
</evidence>
<dbReference type="GeneID" id="109708130"/>
<reference evidence="12" key="1">
    <citation type="journal article" date="2015" name="Nat. Genet.">
        <title>The pineapple genome and the evolution of CAM photosynthesis.</title>
        <authorList>
            <person name="Ming R."/>
            <person name="VanBuren R."/>
            <person name="Wai C.M."/>
            <person name="Tang H."/>
            <person name="Schatz M.C."/>
            <person name="Bowers J.E."/>
            <person name="Lyons E."/>
            <person name="Wang M.L."/>
            <person name="Chen J."/>
            <person name="Biggers E."/>
            <person name="Zhang J."/>
            <person name="Huang L."/>
            <person name="Zhang L."/>
            <person name="Miao W."/>
            <person name="Zhang J."/>
            <person name="Ye Z."/>
            <person name="Miao C."/>
            <person name="Lin Z."/>
            <person name="Wang H."/>
            <person name="Zhou H."/>
            <person name="Yim W.C."/>
            <person name="Priest H.D."/>
            <person name="Zheng C."/>
            <person name="Woodhouse M."/>
            <person name="Edger P.P."/>
            <person name="Guyot R."/>
            <person name="Guo H.B."/>
            <person name="Guo H."/>
            <person name="Zheng G."/>
            <person name="Singh R."/>
            <person name="Sharma A."/>
            <person name="Min X."/>
            <person name="Zheng Y."/>
            <person name="Lee H."/>
            <person name="Gurtowski J."/>
            <person name="Sedlazeck F.J."/>
            <person name="Harkess A."/>
            <person name="McKain M.R."/>
            <person name="Liao Z."/>
            <person name="Fang J."/>
            <person name="Liu J."/>
            <person name="Zhang X."/>
            <person name="Zhang Q."/>
            <person name="Hu W."/>
            <person name="Qin Y."/>
            <person name="Wang K."/>
            <person name="Chen L.Y."/>
            <person name="Shirley N."/>
            <person name="Lin Y.R."/>
            <person name="Liu L.Y."/>
            <person name="Hernandez A.G."/>
            <person name="Wright C.L."/>
            <person name="Bulone V."/>
            <person name="Tuskan G.A."/>
            <person name="Heath K."/>
            <person name="Zee F."/>
            <person name="Moore P.H."/>
            <person name="Sunkar R."/>
            <person name="Leebens-Mack J.H."/>
            <person name="Mockler T."/>
            <person name="Bennetzen J.L."/>
            <person name="Freeling M."/>
            <person name="Sankoff D."/>
            <person name="Paterson A.H."/>
            <person name="Zhu X."/>
            <person name="Yang X."/>
            <person name="Smith J.A."/>
            <person name="Cushman J.C."/>
            <person name="Paull R.E."/>
            <person name="Yu Q."/>
        </authorList>
    </citation>
    <scope>NUCLEOTIDE SEQUENCE [LARGE SCALE GENOMIC DNA]</scope>
    <source>
        <strain evidence="12">cv. F153</strain>
    </source>
</reference>
<dbReference type="EC" id="2.3.1.48" evidence="1"/>
<evidence type="ECO:0000259" key="11">
    <source>
        <dbReference type="PROSITE" id="PS51186"/>
    </source>
</evidence>
<dbReference type="AlphaFoldDB" id="A0A6P5EW15"/>
<evidence type="ECO:0000256" key="10">
    <source>
        <dbReference type="ARBA" id="ARBA00048848"/>
    </source>
</evidence>
<evidence type="ECO:0000256" key="2">
    <source>
        <dbReference type="ARBA" id="ARBA00022679"/>
    </source>
</evidence>
<dbReference type="GO" id="GO:0004402">
    <property type="term" value="F:histone acetyltransferase activity"/>
    <property type="evidence" value="ECO:0007669"/>
    <property type="project" value="TreeGrafter"/>
</dbReference>
<keyword evidence="4" id="KW-0156">Chromatin regulator</keyword>
<keyword evidence="2" id="KW-0808">Transferase</keyword>
<dbReference type="GO" id="GO:0000139">
    <property type="term" value="C:Golgi membrane"/>
    <property type="evidence" value="ECO:0007669"/>
    <property type="project" value="TreeGrafter"/>
</dbReference>
<dbReference type="RefSeq" id="XP_020085330.1">
    <property type="nucleotide sequence ID" value="XM_020229741.1"/>
</dbReference>
<keyword evidence="5" id="KW-0012">Acyltransferase</keyword>
<evidence type="ECO:0000256" key="4">
    <source>
        <dbReference type="ARBA" id="ARBA00022853"/>
    </source>
</evidence>
<evidence type="ECO:0000313" key="15">
    <source>
        <dbReference type="RefSeq" id="XP_020085331.1"/>
    </source>
</evidence>
<dbReference type="GO" id="GO:0120518">
    <property type="term" value="F:protein N-terminal-methionine acetyltransferase activity"/>
    <property type="evidence" value="ECO:0007669"/>
    <property type="project" value="UniProtKB-EC"/>
</dbReference>
<evidence type="ECO:0000313" key="17">
    <source>
        <dbReference type="RefSeq" id="XP_020085333.1"/>
    </source>
</evidence>
<dbReference type="SUPFAM" id="SSF55729">
    <property type="entry name" value="Acyl-CoA N-acyltransferases (Nat)"/>
    <property type="match status" value="1"/>
</dbReference>
<dbReference type="RefSeq" id="XP_020085332.1">
    <property type="nucleotide sequence ID" value="XM_020229743.1"/>
</dbReference>
<dbReference type="CDD" id="cd04301">
    <property type="entry name" value="NAT_SF"/>
    <property type="match status" value="1"/>
</dbReference>
<comment type="similarity">
    <text evidence="6">Belongs to the acetyltransferase family. NAA60 subfamily.</text>
</comment>
<sequence length="260" mass="29988">MLDRSSAHRPSIVYRPIRPSDIEILEQIHVNLFPISSLDIHRYEREFFLNVVNSHGIVSWGAVDISRPNGESDELIGFVTTRIIAAKDSEIEDLVRYNSPRKDLTLVYILTLGVVDEYRNLGIATSLVQEVIKYATSISNCRAVYLHVISYNQPAINFYKKMLFKLVRRLPKFYYIRGQHYDSYLFVYYVNGGRSPCSPLEIVVAFAVYFRGFLKKVLAKIWKHEEKNIPRWSRCKEASTLLVTQNKRILGGGDTTCQCV</sequence>
<evidence type="ECO:0000313" key="13">
    <source>
        <dbReference type="RefSeq" id="XP_020085329.1"/>
    </source>
</evidence>
<dbReference type="PANTHER" id="PTHR14744:SF15">
    <property type="entry name" value="N-ALPHA-ACETYLTRANSFERASE 60"/>
    <property type="match status" value="1"/>
</dbReference>
<dbReference type="Proteomes" id="UP000515123">
    <property type="component" value="Linkage group 3"/>
</dbReference>
<evidence type="ECO:0000313" key="14">
    <source>
        <dbReference type="RefSeq" id="XP_020085330.1"/>
    </source>
</evidence>
<dbReference type="RefSeq" id="XP_020085329.1">
    <property type="nucleotide sequence ID" value="XM_020229740.1"/>
</dbReference>
<evidence type="ECO:0000256" key="1">
    <source>
        <dbReference type="ARBA" id="ARBA00013184"/>
    </source>
</evidence>
<reference evidence="13 14" key="2">
    <citation type="submission" date="2025-04" db="UniProtKB">
        <authorList>
            <consortium name="RefSeq"/>
        </authorList>
    </citation>
    <scope>IDENTIFICATION</scope>
    <source>
        <tissue evidence="13 14">Leaf</tissue>
    </source>
</reference>
<name>A0A6P5EW15_ANACO</name>
<evidence type="ECO:0000313" key="16">
    <source>
        <dbReference type="RefSeq" id="XP_020085332.1"/>
    </source>
</evidence>
<dbReference type="InterPro" id="IPR000182">
    <property type="entry name" value="GNAT_dom"/>
</dbReference>
<dbReference type="RefSeq" id="XP_020085331.1">
    <property type="nucleotide sequence ID" value="XM_020229742.1"/>
</dbReference>
<dbReference type="PANTHER" id="PTHR14744">
    <property type="entry name" value="N-ALPHA-ACETYLTRANSFERASE 60"/>
    <property type="match status" value="1"/>
</dbReference>
<organism evidence="14">
    <name type="scientific">Ananas comosus</name>
    <name type="common">Pineapple</name>
    <name type="synonym">Ananas ananas</name>
    <dbReference type="NCBI Taxonomy" id="4615"/>
    <lineage>
        <taxon>Eukaryota</taxon>
        <taxon>Viridiplantae</taxon>
        <taxon>Streptophyta</taxon>
        <taxon>Embryophyta</taxon>
        <taxon>Tracheophyta</taxon>
        <taxon>Spermatophyta</taxon>
        <taxon>Magnoliopsida</taxon>
        <taxon>Liliopsida</taxon>
        <taxon>Poales</taxon>
        <taxon>Bromeliaceae</taxon>
        <taxon>Bromelioideae</taxon>
        <taxon>Ananas</taxon>
    </lineage>
</organism>
<comment type="catalytic activity">
    <reaction evidence="9">
        <text>L-lysyl-[protein] + acetyl-CoA = N(6)-acetyl-L-lysyl-[protein] + CoA + H(+)</text>
        <dbReference type="Rhea" id="RHEA:45948"/>
        <dbReference type="Rhea" id="RHEA-COMP:9752"/>
        <dbReference type="Rhea" id="RHEA-COMP:10731"/>
        <dbReference type="ChEBI" id="CHEBI:15378"/>
        <dbReference type="ChEBI" id="CHEBI:29969"/>
        <dbReference type="ChEBI" id="CHEBI:57287"/>
        <dbReference type="ChEBI" id="CHEBI:57288"/>
        <dbReference type="ChEBI" id="CHEBI:61930"/>
        <dbReference type="EC" id="2.3.1.48"/>
    </reaction>
</comment>